<dbReference type="GO" id="GO:0003995">
    <property type="term" value="F:acyl-CoA dehydrogenase activity"/>
    <property type="evidence" value="ECO:0007669"/>
    <property type="project" value="InterPro"/>
</dbReference>
<name>A0A061S5K5_9CHLO</name>
<dbReference type="GO" id="GO:0006635">
    <property type="term" value="P:fatty acid beta-oxidation"/>
    <property type="evidence" value="ECO:0007669"/>
    <property type="project" value="InterPro"/>
</dbReference>
<evidence type="ECO:0000313" key="3">
    <source>
        <dbReference type="EMBL" id="JAC78294.1"/>
    </source>
</evidence>
<dbReference type="EMBL" id="GBEZ01007151">
    <property type="protein sequence ID" value="JAC78294.1"/>
    <property type="molecule type" value="Transcribed_RNA"/>
</dbReference>
<organism evidence="3">
    <name type="scientific">Tetraselmis sp. GSL018</name>
    <dbReference type="NCBI Taxonomy" id="582737"/>
    <lineage>
        <taxon>Eukaryota</taxon>
        <taxon>Viridiplantae</taxon>
        <taxon>Chlorophyta</taxon>
        <taxon>core chlorophytes</taxon>
        <taxon>Chlorodendrophyceae</taxon>
        <taxon>Chlorodendrales</taxon>
        <taxon>Chlorodendraceae</taxon>
        <taxon>Tetraselmis</taxon>
    </lineage>
</organism>
<dbReference type="Pfam" id="PF02771">
    <property type="entry name" value="Acyl-CoA_dh_N"/>
    <property type="match status" value="1"/>
</dbReference>
<reference evidence="3" key="1">
    <citation type="submission" date="2014-05" db="EMBL/GenBank/DDBJ databases">
        <title>The transcriptome of the halophilic microalga Tetraselmis sp. GSL018 isolated from the Great Salt Lake, Utah.</title>
        <authorList>
            <person name="Jinkerson R.E."/>
            <person name="D'Adamo S."/>
            <person name="Posewitz M.C."/>
        </authorList>
    </citation>
    <scope>NUCLEOTIDE SEQUENCE</scope>
    <source>
        <strain evidence="3">GSL018</strain>
    </source>
</reference>
<dbReference type="InterPro" id="IPR037069">
    <property type="entry name" value="AcylCoA_DH/ox_N_sf"/>
</dbReference>
<dbReference type="GO" id="GO:0005777">
    <property type="term" value="C:peroxisome"/>
    <property type="evidence" value="ECO:0007669"/>
    <property type="project" value="TreeGrafter"/>
</dbReference>
<dbReference type="PANTHER" id="PTHR43188:SF1">
    <property type="entry name" value="ACYL-COA DEHYDROGENASE"/>
    <property type="match status" value="1"/>
</dbReference>
<dbReference type="PANTHER" id="PTHR43188">
    <property type="entry name" value="ACYL-COENZYME A OXIDASE"/>
    <property type="match status" value="1"/>
</dbReference>
<dbReference type="InterPro" id="IPR009100">
    <property type="entry name" value="AcylCoA_DH/oxidase_NM_dom_sf"/>
</dbReference>
<protein>
    <submittedName>
        <fullName evidence="3">Acyl-coenzyme a oxidase peroxisomal-like</fullName>
    </submittedName>
</protein>
<dbReference type="SUPFAM" id="SSF56645">
    <property type="entry name" value="Acyl-CoA dehydrogenase NM domain-like"/>
    <property type="match status" value="1"/>
</dbReference>
<dbReference type="Gene3D" id="1.10.540.10">
    <property type="entry name" value="Acyl-CoA dehydrogenase/oxidase, N-terminal domain"/>
    <property type="match status" value="1"/>
</dbReference>
<evidence type="ECO:0000259" key="2">
    <source>
        <dbReference type="Pfam" id="PF02771"/>
    </source>
</evidence>
<evidence type="ECO:0000256" key="1">
    <source>
        <dbReference type="SAM" id="MobiDB-lite"/>
    </source>
</evidence>
<sequence length="168" mass="18178">MASERAKEVLGSYIGFPQATASTRRFARSTHDLLCFDELLTNCERLLRDRVRSFAEGDLAAEIVRHWESATFPFQFLDQLGKLGICGLTIKGYGCPGLSPVAAGLVSCLAKNRRLRCVWLVCSTARVCARFWFRRSGGPPLAVKPVTPSSPHPAAPCSLPTPSAAGAV</sequence>
<dbReference type="InterPro" id="IPR045008">
    <property type="entry name" value="ACX4-like"/>
</dbReference>
<accession>A0A061S5K5</accession>
<feature type="domain" description="Acyl-CoA dehydrogenase/oxidase N-terminal" evidence="2">
    <location>
        <begin position="44"/>
        <end position="106"/>
    </location>
</feature>
<dbReference type="InterPro" id="IPR013786">
    <property type="entry name" value="AcylCoA_DH/ox_N"/>
</dbReference>
<dbReference type="AlphaFoldDB" id="A0A061S5K5"/>
<gene>
    <name evidence="3" type="ORF">TSPGSL018_15522</name>
</gene>
<feature type="region of interest" description="Disordered" evidence="1">
    <location>
        <begin position="144"/>
        <end position="168"/>
    </location>
</feature>
<dbReference type="GO" id="GO:0050660">
    <property type="term" value="F:flavin adenine dinucleotide binding"/>
    <property type="evidence" value="ECO:0007669"/>
    <property type="project" value="InterPro"/>
</dbReference>
<proteinExistence type="predicted"/>